<dbReference type="Proteomes" id="UP001519332">
    <property type="component" value="Unassembled WGS sequence"/>
</dbReference>
<name>A0ABS4U341_9PSEU</name>
<keyword evidence="2" id="KW-1185">Reference proteome</keyword>
<evidence type="ECO:0008006" key="3">
    <source>
        <dbReference type="Google" id="ProtNLM"/>
    </source>
</evidence>
<sequence length="461" mass="48562">MMWRTLGTLGIAFVLCAGCSGSDEPPPDGPPPPAQFSTIDAFTQSTVDLKGAGAVRYNGSLTAPAGDNVTLNVAVTKAGEASGELSVNGLPATVLVVDHTLYLKGGLDFWLKLSGVPDTTAPTVADRWVKAPGVLLGVDIERIFDTEQLPAMFGKPIGNADEPNVLKRTTVAGVEVMEVPTDTGMLFLSVNAPHGLVRFDLNRSGKTDPTKVRDLAFSVTDATSEMAAIYRDLADRTAELDGAYDPFTGVKQGTHRFENCGVKSCAIVVELTNTGKVPVRVAIKATWNAGGDEIGSCESRVGPLQPNQAGSATCTLASQEWVQFYRRAQSVAGQHPYGAEWTAMALITPPSPAALRALASSAETPVANPQGDQHVYLIRDKAGKSDKQLWKYGVATGKDWRKTADAQLKYCQSSIKTECVAEEIAATGDPAGAQALAGQLVGAYKGRTGACPPAQWVGCPR</sequence>
<gene>
    <name evidence="1" type="ORF">JOF56_011479</name>
</gene>
<organism evidence="1 2">
    <name type="scientific">Kibdelosporangium banguiense</name>
    <dbReference type="NCBI Taxonomy" id="1365924"/>
    <lineage>
        <taxon>Bacteria</taxon>
        <taxon>Bacillati</taxon>
        <taxon>Actinomycetota</taxon>
        <taxon>Actinomycetes</taxon>
        <taxon>Pseudonocardiales</taxon>
        <taxon>Pseudonocardiaceae</taxon>
        <taxon>Kibdelosporangium</taxon>
    </lineage>
</organism>
<accession>A0ABS4U341</accession>
<comment type="caution">
    <text evidence="1">The sequence shown here is derived from an EMBL/GenBank/DDBJ whole genome shotgun (WGS) entry which is preliminary data.</text>
</comment>
<dbReference type="RefSeq" id="WP_209647732.1">
    <property type="nucleotide sequence ID" value="NZ_JAGINW010000001.1"/>
</dbReference>
<evidence type="ECO:0000313" key="1">
    <source>
        <dbReference type="EMBL" id="MBP2331094.1"/>
    </source>
</evidence>
<dbReference type="EMBL" id="JAGINW010000001">
    <property type="protein sequence ID" value="MBP2331094.1"/>
    <property type="molecule type" value="Genomic_DNA"/>
</dbReference>
<evidence type="ECO:0000313" key="2">
    <source>
        <dbReference type="Proteomes" id="UP001519332"/>
    </source>
</evidence>
<proteinExistence type="predicted"/>
<protein>
    <recommendedName>
        <fullName evidence="3">Lipoprotein</fullName>
    </recommendedName>
</protein>
<reference evidence="1 2" key="1">
    <citation type="submission" date="2021-03" db="EMBL/GenBank/DDBJ databases">
        <title>Sequencing the genomes of 1000 actinobacteria strains.</title>
        <authorList>
            <person name="Klenk H.-P."/>
        </authorList>
    </citation>
    <scope>NUCLEOTIDE SEQUENCE [LARGE SCALE GENOMIC DNA]</scope>
    <source>
        <strain evidence="1 2">DSM 46670</strain>
    </source>
</reference>